<evidence type="ECO:0000259" key="5">
    <source>
        <dbReference type="Pfam" id="PF02837"/>
    </source>
</evidence>
<dbReference type="AlphaFoldDB" id="N1QEE2"/>
<evidence type="ECO:0000259" key="4">
    <source>
        <dbReference type="Pfam" id="PF02836"/>
    </source>
</evidence>
<dbReference type="InterPro" id="IPR006104">
    <property type="entry name" value="Glyco_hydro_2_N"/>
</dbReference>
<dbReference type="PANTHER" id="PTHR42732">
    <property type="entry name" value="BETA-GALACTOSIDASE"/>
    <property type="match status" value="1"/>
</dbReference>
<protein>
    <submittedName>
        <fullName evidence="6">Glycoside hydrolase family 2 protein</fullName>
    </submittedName>
</protein>
<keyword evidence="7" id="KW-1185">Reference proteome</keyword>
<dbReference type="InterPro" id="IPR013783">
    <property type="entry name" value="Ig-like_fold"/>
</dbReference>
<dbReference type="PANTHER" id="PTHR42732:SF4">
    <property type="entry name" value="BETA-MANNOSIDASE"/>
    <property type="match status" value="1"/>
</dbReference>
<dbReference type="InterPro" id="IPR036156">
    <property type="entry name" value="Beta-gal/glucu_dom_sf"/>
</dbReference>
<dbReference type="Proteomes" id="UP000016931">
    <property type="component" value="Unassembled WGS sequence"/>
</dbReference>
<dbReference type="InterPro" id="IPR051913">
    <property type="entry name" value="GH2_Domain-Containing"/>
</dbReference>
<evidence type="ECO:0000256" key="3">
    <source>
        <dbReference type="ARBA" id="ARBA00023295"/>
    </source>
</evidence>
<feature type="domain" description="Glycoside hydrolase family 2 catalytic" evidence="4">
    <location>
        <begin position="376"/>
        <end position="492"/>
    </location>
</feature>
<sequence>MATVPTDYPRPDFVRSALHWESLNGPWDFLFDDLDEGQAKAFHLQGLPSHAAAEGKPNAKRTIQVPFVFQAPASGIHEKGVHQVLWYERRIEDLRSAEEKANGFRLLLRFGAVDYHAKVWLDGRYTGEHSGGHVPFDVDLTDALATSTMTASRLTIRVFDSAYDLTQPRGKQYWGPEPESIFYTPSSGIWQSVWLESVPPARLVDGSYGTILNPTSIERGVLDARVCTSGRRLGQPLTIEVESSIGGVMIGRERKELPRDEDFARFENLNMRLSAEHFQVLPAEFTRVAPPSDTRCWRNGVALWSPQCPLLYDISIRILDPTGRLLDEVRTTTGMRSLSWDNGNGTFTLNGRPLFQALLLDQGYWPETLMTPPSSEALKKDIELSKAMGFNGCRKHEKVEDPVFFYWADRLGFLVWGEMASCYNFSIEMMRRFDQEWMAMMRRDINHPSIITWTLVNESWGYDLGGGDVRQRNHIRSLYYQTKSLDPTRAINDNCGWEHVQTDLSTFHDYADANGMRERCQSLKEIIGRGRAMFLNPIYGPSHRLLDPGSSHISGAPVLCTEFGGINISSPTTNNANDPSSRKSNWGYTTARDAADLLHRIDDMIMATVEQGHVCGIVWTQFTDIEQEQNGLYTYDRREKVAAGEMRKVMQKAERKYFERLLG</sequence>
<evidence type="ECO:0000313" key="7">
    <source>
        <dbReference type="Proteomes" id="UP000016931"/>
    </source>
</evidence>
<evidence type="ECO:0000256" key="1">
    <source>
        <dbReference type="ARBA" id="ARBA00007401"/>
    </source>
</evidence>
<comment type="similarity">
    <text evidence="1">Belongs to the glycosyl hydrolase 2 family.</text>
</comment>
<dbReference type="InterPro" id="IPR017853">
    <property type="entry name" value="GH"/>
</dbReference>
<dbReference type="HOGENOM" id="CLU_009935_2_1_1"/>
<dbReference type="RefSeq" id="XP_016758892.1">
    <property type="nucleotide sequence ID" value="XM_016908167.1"/>
</dbReference>
<dbReference type="OMA" id="LWAPEHP"/>
<proteinExistence type="inferred from homology"/>
<dbReference type="STRING" id="692275.N1QEE2"/>
<accession>N1QEE2</accession>
<gene>
    <name evidence="6" type="ORF">SEPMUDRAFT_165386</name>
</gene>
<dbReference type="GeneID" id="27905304"/>
<keyword evidence="3" id="KW-0326">Glycosidase</keyword>
<evidence type="ECO:0000313" key="6">
    <source>
        <dbReference type="EMBL" id="EMF10771.1"/>
    </source>
</evidence>
<dbReference type="Pfam" id="PF02837">
    <property type="entry name" value="Glyco_hydro_2_N"/>
    <property type="match status" value="1"/>
</dbReference>
<organism evidence="6 7">
    <name type="scientific">Sphaerulina musiva (strain SO2202)</name>
    <name type="common">Poplar stem canker fungus</name>
    <name type="synonym">Septoria musiva</name>
    <dbReference type="NCBI Taxonomy" id="692275"/>
    <lineage>
        <taxon>Eukaryota</taxon>
        <taxon>Fungi</taxon>
        <taxon>Dikarya</taxon>
        <taxon>Ascomycota</taxon>
        <taxon>Pezizomycotina</taxon>
        <taxon>Dothideomycetes</taxon>
        <taxon>Dothideomycetidae</taxon>
        <taxon>Mycosphaerellales</taxon>
        <taxon>Mycosphaerellaceae</taxon>
        <taxon>Sphaerulina</taxon>
    </lineage>
</organism>
<reference evidence="6 7" key="1">
    <citation type="journal article" date="2012" name="PLoS Pathog.">
        <title>Diverse lifestyles and strategies of plant pathogenesis encoded in the genomes of eighteen Dothideomycetes fungi.</title>
        <authorList>
            <person name="Ohm R.A."/>
            <person name="Feau N."/>
            <person name="Henrissat B."/>
            <person name="Schoch C.L."/>
            <person name="Horwitz B.A."/>
            <person name="Barry K.W."/>
            <person name="Condon B.J."/>
            <person name="Copeland A.C."/>
            <person name="Dhillon B."/>
            <person name="Glaser F."/>
            <person name="Hesse C.N."/>
            <person name="Kosti I."/>
            <person name="LaButti K."/>
            <person name="Lindquist E.A."/>
            <person name="Lucas S."/>
            <person name="Salamov A.A."/>
            <person name="Bradshaw R.E."/>
            <person name="Ciuffetti L."/>
            <person name="Hamelin R.C."/>
            <person name="Kema G.H.J."/>
            <person name="Lawrence C."/>
            <person name="Scott J.A."/>
            <person name="Spatafora J.W."/>
            <person name="Turgeon B.G."/>
            <person name="de Wit P.J.G.M."/>
            <person name="Zhong S."/>
            <person name="Goodwin S.B."/>
            <person name="Grigoriev I.V."/>
        </authorList>
    </citation>
    <scope>NUCLEOTIDE SEQUENCE [LARGE SCALE GENOMIC DNA]</scope>
    <source>
        <strain evidence="6 7">SO2202</strain>
    </source>
</reference>
<dbReference type="OrthoDB" id="20872at2759"/>
<evidence type="ECO:0000256" key="2">
    <source>
        <dbReference type="ARBA" id="ARBA00022801"/>
    </source>
</evidence>
<dbReference type="Gene3D" id="3.20.20.80">
    <property type="entry name" value="Glycosidases"/>
    <property type="match status" value="1"/>
</dbReference>
<keyword evidence="2 6" id="KW-0378">Hydrolase</keyword>
<dbReference type="GO" id="GO:0005975">
    <property type="term" value="P:carbohydrate metabolic process"/>
    <property type="evidence" value="ECO:0007669"/>
    <property type="project" value="InterPro"/>
</dbReference>
<dbReference type="eggNOG" id="KOG2024">
    <property type="taxonomic scope" value="Eukaryota"/>
</dbReference>
<dbReference type="InterPro" id="IPR008979">
    <property type="entry name" value="Galactose-bd-like_sf"/>
</dbReference>
<dbReference type="SUPFAM" id="SSF49785">
    <property type="entry name" value="Galactose-binding domain-like"/>
    <property type="match status" value="1"/>
</dbReference>
<dbReference type="SUPFAM" id="SSF51445">
    <property type="entry name" value="(Trans)glycosidases"/>
    <property type="match status" value="1"/>
</dbReference>
<name>N1QEE2_SPHMS</name>
<dbReference type="Pfam" id="PF02836">
    <property type="entry name" value="Glyco_hydro_2_C"/>
    <property type="match status" value="1"/>
</dbReference>
<dbReference type="Gene3D" id="2.60.40.10">
    <property type="entry name" value="Immunoglobulins"/>
    <property type="match status" value="1"/>
</dbReference>
<dbReference type="Gene3D" id="2.60.120.260">
    <property type="entry name" value="Galactose-binding domain-like"/>
    <property type="match status" value="1"/>
</dbReference>
<dbReference type="GO" id="GO:0004553">
    <property type="term" value="F:hydrolase activity, hydrolyzing O-glycosyl compounds"/>
    <property type="evidence" value="ECO:0007669"/>
    <property type="project" value="InterPro"/>
</dbReference>
<dbReference type="SUPFAM" id="SSF49303">
    <property type="entry name" value="beta-Galactosidase/glucuronidase domain"/>
    <property type="match status" value="1"/>
</dbReference>
<dbReference type="InterPro" id="IPR006103">
    <property type="entry name" value="Glyco_hydro_2_cat"/>
</dbReference>
<feature type="domain" description="Glycosyl hydrolases family 2 sugar binding" evidence="5">
    <location>
        <begin position="21"/>
        <end position="160"/>
    </location>
</feature>
<dbReference type="EMBL" id="KB456267">
    <property type="protein sequence ID" value="EMF10771.1"/>
    <property type="molecule type" value="Genomic_DNA"/>
</dbReference>